<dbReference type="EMBL" id="AP022583">
    <property type="protein sequence ID" value="BBY08978.1"/>
    <property type="molecule type" value="Genomic_DNA"/>
</dbReference>
<protein>
    <submittedName>
        <fullName evidence="2">Uncharacterized protein</fullName>
    </submittedName>
</protein>
<proteinExistence type="predicted"/>
<organism evidence="2 3">
    <name type="scientific">Mycobacterium noviomagense</name>
    <dbReference type="NCBI Taxonomy" id="459858"/>
    <lineage>
        <taxon>Bacteria</taxon>
        <taxon>Bacillati</taxon>
        <taxon>Actinomycetota</taxon>
        <taxon>Actinomycetes</taxon>
        <taxon>Mycobacteriales</taxon>
        <taxon>Mycobacteriaceae</taxon>
        <taxon>Mycobacterium</taxon>
    </lineage>
</organism>
<sequence>MASPEAVFADTTHGTTAGFGAFWRGSAAGAASMITCALVPLIPNDDTPARRILSSAGQGRGSVSNATDPADQSTCGLGTSTCNVAGNSSWRIACTILITPATPAAA</sequence>
<dbReference type="KEGG" id="mnv:MNVI_42960"/>
<accession>A0A7I7PK27</accession>
<dbReference type="Proteomes" id="UP000466894">
    <property type="component" value="Chromosome"/>
</dbReference>
<gene>
    <name evidence="2" type="ORF">MNVI_42960</name>
</gene>
<feature type="region of interest" description="Disordered" evidence="1">
    <location>
        <begin position="50"/>
        <end position="73"/>
    </location>
</feature>
<name>A0A7I7PK27_9MYCO</name>
<reference evidence="2 3" key="1">
    <citation type="journal article" date="2019" name="Emerg. Microbes Infect.">
        <title>Comprehensive subspecies identification of 175 nontuberculous mycobacteria species based on 7547 genomic profiles.</title>
        <authorList>
            <person name="Matsumoto Y."/>
            <person name="Kinjo T."/>
            <person name="Motooka D."/>
            <person name="Nabeya D."/>
            <person name="Jung N."/>
            <person name="Uechi K."/>
            <person name="Horii T."/>
            <person name="Iida T."/>
            <person name="Fujita J."/>
            <person name="Nakamura S."/>
        </authorList>
    </citation>
    <scope>NUCLEOTIDE SEQUENCE [LARGE SCALE GENOMIC DNA]</scope>
    <source>
        <strain evidence="2 3">JCM 16367</strain>
    </source>
</reference>
<evidence type="ECO:0000313" key="2">
    <source>
        <dbReference type="EMBL" id="BBY08978.1"/>
    </source>
</evidence>
<feature type="compositionally biased region" description="Polar residues" evidence="1">
    <location>
        <begin position="55"/>
        <end position="73"/>
    </location>
</feature>
<dbReference type="AlphaFoldDB" id="A0A7I7PK27"/>
<evidence type="ECO:0000313" key="3">
    <source>
        <dbReference type="Proteomes" id="UP000466894"/>
    </source>
</evidence>
<evidence type="ECO:0000256" key="1">
    <source>
        <dbReference type="SAM" id="MobiDB-lite"/>
    </source>
</evidence>